<protein>
    <submittedName>
        <fullName evidence="13">Porin</fullName>
    </submittedName>
</protein>
<comment type="subunit">
    <text evidence="2">Homotrimer.</text>
</comment>
<evidence type="ECO:0000256" key="5">
    <source>
        <dbReference type="ARBA" id="ARBA00022692"/>
    </source>
</evidence>
<dbReference type="InterPro" id="IPR023614">
    <property type="entry name" value="Porin_dom_sf"/>
</dbReference>
<keyword evidence="6 11" id="KW-0732">Signal</keyword>
<evidence type="ECO:0000256" key="3">
    <source>
        <dbReference type="ARBA" id="ARBA00022448"/>
    </source>
</evidence>
<keyword evidence="8" id="KW-0626">Porin</keyword>
<keyword evidence="4" id="KW-1134">Transmembrane beta strand</keyword>
<keyword evidence="9" id="KW-0472">Membrane</keyword>
<evidence type="ECO:0000256" key="8">
    <source>
        <dbReference type="ARBA" id="ARBA00023114"/>
    </source>
</evidence>
<organism evidence="13 14">
    <name type="scientific">Caballeronia cordobensis</name>
    <name type="common">Burkholderia cordobensis</name>
    <dbReference type="NCBI Taxonomy" id="1353886"/>
    <lineage>
        <taxon>Bacteria</taxon>
        <taxon>Pseudomonadati</taxon>
        <taxon>Pseudomonadota</taxon>
        <taxon>Betaproteobacteria</taxon>
        <taxon>Burkholderiales</taxon>
        <taxon>Burkholderiaceae</taxon>
        <taxon>Caballeronia</taxon>
    </lineage>
</organism>
<accession>A0A158GI90</accession>
<proteinExistence type="predicted"/>
<sequence>MSKKHFNALSAVCIASAASLSTPAIAQSSVSLYGLIDGFVGEVKNPGAHSATVMQGGGMSTSFWGLRGTEDLGGGYSTYFVLESYFQPNNGTFGRFANDSFFSRNAYVGLATPYGSIRAGRLTTPLYISTINQNPFFNSYTFSPWILHTYKGLGPQGVVGDSGWNNAVAYSTPNWAGLTGQLIYSFGNSASQPSSKKWGAQLGYANGPFQLTANYQWINYSNLAGDIASSLPGVAGLQSQATAQLAGSYNFNVVRVFAGYMNIRDKAAPGTITTNTEHIGVTIPVGASSILAALAYSKSSGTNSNDVNRLTWSVGYDYPLSKRTDAYAGFKYDRYDSLSTGLTYGVGLRHQF</sequence>
<evidence type="ECO:0000313" key="14">
    <source>
        <dbReference type="Proteomes" id="UP000054740"/>
    </source>
</evidence>
<keyword evidence="5" id="KW-0812">Transmembrane</keyword>
<dbReference type="GO" id="GO:0015288">
    <property type="term" value="F:porin activity"/>
    <property type="evidence" value="ECO:0007669"/>
    <property type="project" value="UniProtKB-KW"/>
</dbReference>
<dbReference type="AlphaFoldDB" id="A0A158GI90"/>
<gene>
    <name evidence="13" type="ORF">AWB70_02055</name>
</gene>
<evidence type="ECO:0000256" key="1">
    <source>
        <dbReference type="ARBA" id="ARBA00004571"/>
    </source>
</evidence>
<dbReference type="SUPFAM" id="SSF56935">
    <property type="entry name" value="Porins"/>
    <property type="match status" value="1"/>
</dbReference>
<dbReference type="GO" id="GO:0046930">
    <property type="term" value="C:pore complex"/>
    <property type="evidence" value="ECO:0007669"/>
    <property type="project" value="UniProtKB-KW"/>
</dbReference>
<reference evidence="14" key="1">
    <citation type="submission" date="2016-01" db="EMBL/GenBank/DDBJ databases">
        <authorList>
            <person name="Peeters C."/>
        </authorList>
    </citation>
    <scope>NUCLEOTIDE SEQUENCE [LARGE SCALE GENOMIC DNA]</scope>
</reference>
<dbReference type="PANTHER" id="PTHR34501:SF9">
    <property type="entry name" value="MAJOR OUTER MEMBRANE PROTEIN P.IA"/>
    <property type="match status" value="1"/>
</dbReference>
<dbReference type="Gene3D" id="2.40.160.10">
    <property type="entry name" value="Porin"/>
    <property type="match status" value="1"/>
</dbReference>
<evidence type="ECO:0000256" key="7">
    <source>
        <dbReference type="ARBA" id="ARBA00023065"/>
    </source>
</evidence>
<dbReference type="InterPro" id="IPR050298">
    <property type="entry name" value="Gram-neg_bact_OMP"/>
</dbReference>
<dbReference type="EMBL" id="FCNY02000004">
    <property type="protein sequence ID" value="SAL31838.1"/>
    <property type="molecule type" value="Genomic_DNA"/>
</dbReference>
<comment type="subcellular location">
    <subcellularLocation>
        <location evidence="1">Cell outer membrane</location>
        <topology evidence="1">Multi-pass membrane protein</topology>
    </subcellularLocation>
</comment>
<name>A0A158GI90_CABCO</name>
<dbReference type="InterPro" id="IPR033900">
    <property type="entry name" value="Gram_neg_porin_domain"/>
</dbReference>
<feature type="signal peptide" evidence="11">
    <location>
        <begin position="1"/>
        <end position="26"/>
    </location>
</feature>
<evidence type="ECO:0000256" key="2">
    <source>
        <dbReference type="ARBA" id="ARBA00011233"/>
    </source>
</evidence>
<keyword evidence="7" id="KW-0406">Ion transport</keyword>
<dbReference type="CDD" id="cd00342">
    <property type="entry name" value="gram_neg_porins"/>
    <property type="match status" value="1"/>
</dbReference>
<keyword evidence="10" id="KW-0998">Cell outer membrane</keyword>
<evidence type="ECO:0000256" key="9">
    <source>
        <dbReference type="ARBA" id="ARBA00023136"/>
    </source>
</evidence>
<evidence type="ECO:0000256" key="10">
    <source>
        <dbReference type="ARBA" id="ARBA00023237"/>
    </source>
</evidence>
<dbReference type="Proteomes" id="UP000054740">
    <property type="component" value="Unassembled WGS sequence"/>
</dbReference>
<keyword evidence="3" id="KW-0813">Transport</keyword>
<dbReference type="GO" id="GO:0009279">
    <property type="term" value="C:cell outer membrane"/>
    <property type="evidence" value="ECO:0007669"/>
    <property type="project" value="UniProtKB-SubCell"/>
</dbReference>
<evidence type="ECO:0000259" key="12">
    <source>
        <dbReference type="Pfam" id="PF13609"/>
    </source>
</evidence>
<keyword evidence="14" id="KW-1185">Reference proteome</keyword>
<dbReference type="RefSeq" id="WP_053571821.1">
    <property type="nucleotide sequence ID" value="NZ_FCNY02000004.1"/>
</dbReference>
<dbReference type="PANTHER" id="PTHR34501">
    <property type="entry name" value="PROTEIN YDDL-RELATED"/>
    <property type="match status" value="1"/>
</dbReference>
<evidence type="ECO:0000256" key="4">
    <source>
        <dbReference type="ARBA" id="ARBA00022452"/>
    </source>
</evidence>
<feature type="domain" description="Porin" evidence="12">
    <location>
        <begin position="15"/>
        <end position="336"/>
    </location>
</feature>
<evidence type="ECO:0000256" key="11">
    <source>
        <dbReference type="SAM" id="SignalP"/>
    </source>
</evidence>
<evidence type="ECO:0000256" key="6">
    <source>
        <dbReference type="ARBA" id="ARBA00022729"/>
    </source>
</evidence>
<feature type="chain" id="PRO_5011116065" evidence="11">
    <location>
        <begin position="27"/>
        <end position="352"/>
    </location>
</feature>
<dbReference type="Pfam" id="PF13609">
    <property type="entry name" value="Porin_4"/>
    <property type="match status" value="1"/>
</dbReference>
<evidence type="ECO:0000313" key="13">
    <source>
        <dbReference type="EMBL" id="SAL31838.1"/>
    </source>
</evidence>
<dbReference type="GO" id="GO:0006811">
    <property type="term" value="P:monoatomic ion transport"/>
    <property type="evidence" value="ECO:0007669"/>
    <property type="project" value="UniProtKB-KW"/>
</dbReference>